<dbReference type="AlphaFoldDB" id="A0A845GUE0"/>
<dbReference type="Pfam" id="PF02836">
    <property type="entry name" value="Glyco_hydro_2_C"/>
    <property type="match status" value="2"/>
</dbReference>
<feature type="domain" description="DUF4982" evidence="8">
    <location>
        <begin position="624"/>
        <end position="681"/>
    </location>
</feature>
<accession>A0A845GUE0</accession>
<dbReference type="InterPro" id="IPR006103">
    <property type="entry name" value="Glyco_hydro_2_cat"/>
</dbReference>
<protein>
    <submittedName>
        <fullName evidence="10">DUF4982 domain-containing protein</fullName>
    </submittedName>
</protein>
<dbReference type="InterPro" id="IPR048230">
    <property type="entry name" value="GalA-like"/>
</dbReference>
<comment type="caution">
    <text evidence="10">The sequence shown here is derived from an EMBL/GenBank/DDBJ whole genome shotgun (WGS) entry which is preliminary data.</text>
</comment>
<dbReference type="InterPro" id="IPR006104">
    <property type="entry name" value="Glyco_hydro_2_N"/>
</dbReference>
<dbReference type="PANTHER" id="PTHR42732">
    <property type="entry name" value="BETA-GALACTOSIDASE"/>
    <property type="match status" value="1"/>
</dbReference>
<evidence type="ECO:0000259" key="5">
    <source>
        <dbReference type="Pfam" id="PF00703"/>
    </source>
</evidence>
<dbReference type="Gene3D" id="3.20.20.80">
    <property type="entry name" value="Glycosidases"/>
    <property type="match status" value="1"/>
</dbReference>
<evidence type="ECO:0000259" key="6">
    <source>
        <dbReference type="Pfam" id="PF02836"/>
    </source>
</evidence>
<dbReference type="Pfam" id="PF18565">
    <property type="entry name" value="Glyco_hydro2_C5"/>
    <property type="match status" value="1"/>
</dbReference>
<keyword evidence="4" id="KW-0732">Signal</keyword>
<dbReference type="Gene3D" id="2.60.120.260">
    <property type="entry name" value="Galactose-binding domain-like"/>
    <property type="match status" value="2"/>
</dbReference>
<evidence type="ECO:0000259" key="8">
    <source>
        <dbReference type="Pfam" id="PF16355"/>
    </source>
</evidence>
<dbReference type="GO" id="GO:0005975">
    <property type="term" value="P:carbohydrate metabolic process"/>
    <property type="evidence" value="ECO:0007669"/>
    <property type="project" value="InterPro"/>
</dbReference>
<feature type="signal peptide" evidence="4">
    <location>
        <begin position="1"/>
        <end position="26"/>
    </location>
</feature>
<comment type="similarity">
    <text evidence="1">Belongs to the glycosyl hydrolase 2 family.</text>
</comment>
<dbReference type="SUPFAM" id="SSF51445">
    <property type="entry name" value="(Trans)glycosidases"/>
    <property type="match status" value="1"/>
</dbReference>
<feature type="domain" description="Glycoside hydrolase family 2 catalytic" evidence="6">
    <location>
        <begin position="409"/>
        <end position="568"/>
    </location>
</feature>
<evidence type="ECO:0000259" key="7">
    <source>
        <dbReference type="Pfam" id="PF02837"/>
    </source>
</evidence>
<dbReference type="SUPFAM" id="SSF49785">
    <property type="entry name" value="Galactose-binding domain-like"/>
    <property type="match status" value="2"/>
</dbReference>
<evidence type="ECO:0000256" key="4">
    <source>
        <dbReference type="SAM" id="SignalP"/>
    </source>
</evidence>
<dbReference type="InterPro" id="IPR051913">
    <property type="entry name" value="GH2_Domain-Containing"/>
</dbReference>
<organism evidence="10 11">
    <name type="scientific">Duganella vulcania</name>
    <dbReference type="NCBI Taxonomy" id="2692166"/>
    <lineage>
        <taxon>Bacteria</taxon>
        <taxon>Pseudomonadati</taxon>
        <taxon>Pseudomonadota</taxon>
        <taxon>Betaproteobacteria</taxon>
        <taxon>Burkholderiales</taxon>
        <taxon>Oxalobacteraceae</taxon>
        <taxon>Telluria group</taxon>
        <taxon>Duganella</taxon>
    </lineage>
</organism>
<evidence type="ECO:0000313" key="10">
    <source>
        <dbReference type="EMBL" id="MYM97385.1"/>
    </source>
</evidence>
<keyword evidence="2" id="KW-0378">Hydrolase</keyword>
<proteinExistence type="inferred from homology"/>
<dbReference type="InterPro" id="IPR040605">
    <property type="entry name" value="Glyco_hydro2_dom5"/>
</dbReference>
<evidence type="ECO:0000259" key="9">
    <source>
        <dbReference type="Pfam" id="PF18565"/>
    </source>
</evidence>
<feature type="domain" description="Glycoside hydrolase family 2 catalytic" evidence="6">
    <location>
        <begin position="329"/>
        <end position="401"/>
    </location>
</feature>
<dbReference type="InterPro" id="IPR008979">
    <property type="entry name" value="Galactose-bd-like_sf"/>
</dbReference>
<dbReference type="InterPro" id="IPR017853">
    <property type="entry name" value="GH"/>
</dbReference>
<reference evidence="10" key="1">
    <citation type="submission" date="2019-12" db="EMBL/GenBank/DDBJ databases">
        <title>Novel species isolated from a subtropical stream in China.</title>
        <authorList>
            <person name="Lu H."/>
        </authorList>
    </citation>
    <scope>NUCLEOTIDE SEQUENCE [LARGE SCALE GENOMIC DNA]</scope>
    <source>
        <strain evidence="10">FT81W</strain>
    </source>
</reference>
<dbReference type="SUPFAM" id="SSF49303">
    <property type="entry name" value="beta-Galactosidase/glucuronidase domain"/>
    <property type="match status" value="1"/>
</dbReference>
<feature type="domain" description="Glycosyl hydrolases family 2 sugar binding" evidence="7">
    <location>
        <begin position="111"/>
        <end position="181"/>
    </location>
</feature>
<dbReference type="NCBIfam" id="NF041462">
    <property type="entry name" value="GalA"/>
    <property type="match status" value="1"/>
</dbReference>
<dbReference type="Pfam" id="PF16355">
    <property type="entry name" value="DUF4982"/>
    <property type="match status" value="1"/>
</dbReference>
<sequence length="950" mass="104511">MKSTIFNWRRLCSAVLLLTACVAAHAVPAASAGRERLSLDRGWLFHLGDIVQPPIKGHGESYGNAKAGNAAGAAGTEYDDSDWRHLDLPHDWAVEGPFDPNANVAQGYRPRGIGWYRRYLRVDAADRGRHFELQFDAIATHATVWVNGNVVNRNWSGYNSSYIDITPYLRYGDAMNTIAIRADAEAMEGWWYEGAGMYRHAWLVKRDPVHVVTDGVHATPRLDKNNQWTIPVEVTLNNSGKQASGVTVEVAVFDPSGKQVARQSAAARIGALDTNTVKVPVAVAKPALWSLEKTNLYRVTTRVLQDGKALDEVSLHTGFRTIRFDAAQGFFLNGMHVKLQGVCIHQDHAGVGVAVPDSVWEYRLRRLKELGVNAIRFSHNAPAAEVLDLVDRMGFVVMDENRNFNPSPDYMKQLEWMIKRDRHHPGVVLWSVFNEEPEQATEVGYEMVRRMSAVVKSLDDTRPVTAAMNGGFLTELNVSHAVDVVGANYQVPDYDRYHKAYPNKPFTSSEDTSAYMTRGEFKTVREKNLIASYDDDAAEWGNTHRDAWQAIATRPYVAGGFVWTGFDYRGEPTPNEWPSVSSVFGIMDLNGFPKNAYYIHQVQWIKDRPLIHIAPHWNWSGSEGKDIRVMVMANVERVQLLLNGRVLGEQKVDPYRMNSFNVAYAPGKLEAIGYNGGKEVARTSVETTGAAVALELVPDRAQLAGDGRDAMPITVRALDAQGRAVPLADAQVTFAVTGGGRSIGHGNGDPNSHEDEKGATRRLFNGLAQLIVQTNYASTDAVSVTATAPGLAPAHISIPVKATPAQPYVAQAEAPLTFVRGWRIAPDSAQRPDPNQQLASFDMNTWGWGSPPMIAPAAAKYHLYRSSFTPRRNLADGSGVLHFAGIRGKAEFWLNGQLAGKKDSYALEAFELPLPAGAGKREINVIVEAEPGQASGIEGYVSITPRLLAK</sequence>
<dbReference type="PANTHER" id="PTHR42732:SF1">
    <property type="entry name" value="BETA-MANNOSIDASE"/>
    <property type="match status" value="1"/>
</dbReference>
<dbReference type="InterPro" id="IPR013783">
    <property type="entry name" value="Ig-like_fold"/>
</dbReference>
<feature type="domain" description="Glycoside hydrolase family 2 immunoglobulin-like beta-sandwich" evidence="5">
    <location>
        <begin position="214"/>
        <end position="320"/>
    </location>
</feature>
<feature type="chain" id="PRO_5032872495" evidence="4">
    <location>
        <begin position="27"/>
        <end position="950"/>
    </location>
</feature>
<gene>
    <name evidence="10" type="ORF">GTP90_26395</name>
</gene>
<evidence type="ECO:0000313" key="11">
    <source>
        <dbReference type="Proteomes" id="UP000447355"/>
    </source>
</evidence>
<name>A0A845GUE0_9BURK</name>
<keyword evidence="3" id="KW-0326">Glycosidase</keyword>
<feature type="domain" description="Glycoside hydrolase family 2" evidence="9">
    <location>
        <begin position="694"/>
        <end position="796"/>
    </location>
</feature>
<dbReference type="EMBL" id="WWCX01000071">
    <property type="protein sequence ID" value="MYM97385.1"/>
    <property type="molecule type" value="Genomic_DNA"/>
</dbReference>
<evidence type="ECO:0000256" key="3">
    <source>
        <dbReference type="ARBA" id="ARBA00023295"/>
    </source>
</evidence>
<dbReference type="GO" id="GO:0004553">
    <property type="term" value="F:hydrolase activity, hydrolyzing O-glycosyl compounds"/>
    <property type="evidence" value="ECO:0007669"/>
    <property type="project" value="InterPro"/>
</dbReference>
<dbReference type="InterPro" id="IPR036156">
    <property type="entry name" value="Beta-gal/glucu_dom_sf"/>
</dbReference>
<dbReference type="Proteomes" id="UP000447355">
    <property type="component" value="Unassembled WGS sequence"/>
</dbReference>
<dbReference type="RefSeq" id="WP_161086290.1">
    <property type="nucleotide sequence ID" value="NZ_WWCX01000071.1"/>
</dbReference>
<dbReference type="Pfam" id="PF02837">
    <property type="entry name" value="Glyco_hydro_2_N"/>
    <property type="match status" value="1"/>
</dbReference>
<dbReference type="InterPro" id="IPR006102">
    <property type="entry name" value="Ig-like_GH2"/>
</dbReference>
<evidence type="ECO:0000256" key="1">
    <source>
        <dbReference type="ARBA" id="ARBA00007401"/>
    </source>
</evidence>
<evidence type="ECO:0000256" key="2">
    <source>
        <dbReference type="ARBA" id="ARBA00022801"/>
    </source>
</evidence>
<dbReference type="PROSITE" id="PS51257">
    <property type="entry name" value="PROKAR_LIPOPROTEIN"/>
    <property type="match status" value="1"/>
</dbReference>
<dbReference type="Pfam" id="PF00703">
    <property type="entry name" value="Glyco_hydro_2"/>
    <property type="match status" value="1"/>
</dbReference>
<dbReference type="InterPro" id="IPR032311">
    <property type="entry name" value="DUF4982"/>
</dbReference>
<dbReference type="Gene3D" id="2.60.40.10">
    <property type="entry name" value="Immunoglobulins"/>
    <property type="match status" value="3"/>
</dbReference>